<comment type="caution">
    <text evidence="3">The sequence shown here is derived from an EMBL/GenBank/DDBJ whole genome shotgun (WGS) entry which is preliminary data.</text>
</comment>
<protein>
    <recommendedName>
        <fullName evidence="5">CobQ/CobB/MinD/ParA nucleotide binding domain-containing protein</fullName>
    </recommendedName>
</protein>
<organism evidence="3 4">
    <name type="scientific">Ruminiclostridium papyrosolvens DSM 2782</name>
    <dbReference type="NCBI Taxonomy" id="588581"/>
    <lineage>
        <taxon>Bacteria</taxon>
        <taxon>Bacillati</taxon>
        <taxon>Bacillota</taxon>
        <taxon>Clostridia</taxon>
        <taxon>Eubacteriales</taxon>
        <taxon>Oscillospiraceae</taxon>
        <taxon>Ruminiclostridium</taxon>
    </lineage>
</organism>
<sequence>MFDKRINIFTGHFGSGKTEVAVNYAMKMAEAGYRTAIVDFDIINPYFRTADAKDALEEQNIKVILPMYANTNVDIPAIPPEIYSLFEDKDIKVVLDVGGDDLGAKAVSRFREEIVSDDYEMFFVVNTKRIMTDSPEKIAEMIAIIEDGANIKVTKLVNNSNLLEETTPEIIQEGNRIIAQVSEKTGIPIAITAGMEEVVNKMKNSDMGNTEILSMRKQIHLPWNRG</sequence>
<gene>
    <name evidence="3" type="ORF">Cpap_0492</name>
</gene>
<dbReference type="Gene3D" id="3.40.50.300">
    <property type="entry name" value="P-loop containing nucleotide triphosphate hydrolases"/>
    <property type="match status" value="1"/>
</dbReference>
<reference evidence="3" key="2">
    <citation type="submission" date="2011-01" db="EMBL/GenBank/DDBJ databases">
        <title>The Non-contiguous Finished genome of Clostridium papyrosolvens.</title>
        <authorList>
            <person name="Lucas S."/>
            <person name="Copeland A."/>
            <person name="Lapidus A."/>
            <person name="Cheng J.-F."/>
            <person name="Goodwin L."/>
            <person name="Pitluck S."/>
            <person name="Misra M."/>
            <person name="Chertkov O."/>
            <person name="Detter J.C."/>
            <person name="Han C."/>
            <person name="Tapia R."/>
            <person name="Land M."/>
            <person name="Hauser L."/>
            <person name="Kyrpides N."/>
            <person name="Ivanova N."/>
            <person name="Pagani I."/>
            <person name="Mouttaki H."/>
            <person name="He Z."/>
            <person name="Zhou J."/>
            <person name="Hemme C.L."/>
            <person name="Woyke T."/>
        </authorList>
    </citation>
    <scope>NUCLEOTIDE SEQUENCE [LARGE SCALE GENOMIC DNA]</scope>
    <source>
        <strain evidence="3">DSM 2782</strain>
    </source>
</reference>
<dbReference type="Proteomes" id="UP000003860">
    <property type="component" value="Unassembled WGS sequence"/>
</dbReference>
<evidence type="ECO:0000256" key="1">
    <source>
        <dbReference type="ARBA" id="ARBA00022741"/>
    </source>
</evidence>
<dbReference type="OrthoDB" id="9779501at2"/>
<accession>F1THJ5</accession>
<evidence type="ECO:0000313" key="3">
    <source>
        <dbReference type="EMBL" id="EGD46198.1"/>
    </source>
</evidence>
<dbReference type="InterPro" id="IPR027417">
    <property type="entry name" value="P-loop_NTPase"/>
</dbReference>
<evidence type="ECO:0008006" key="5">
    <source>
        <dbReference type="Google" id="ProtNLM"/>
    </source>
</evidence>
<reference evidence="3" key="1">
    <citation type="submission" date="2009-07" db="EMBL/GenBank/DDBJ databases">
        <authorList>
            <consortium name="US DOE Joint Genome Institute (JGI-PGF)"/>
            <person name="Lucas S."/>
            <person name="Copeland A."/>
            <person name="Lapidus A."/>
            <person name="Glavina del Rio T."/>
            <person name="Tice H."/>
            <person name="Bruce D."/>
            <person name="Goodwin L."/>
            <person name="Pitluck S."/>
            <person name="Larimer F."/>
            <person name="Land M.L."/>
            <person name="Mouttaki H."/>
            <person name="He Z."/>
            <person name="Zhou J."/>
            <person name="Hemme C.L."/>
        </authorList>
    </citation>
    <scope>NUCLEOTIDE SEQUENCE</scope>
    <source>
        <strain evidence="3">DSM 2782</strain>
    </source>
</reference>
<dbReference type="AlphaFoldDB" id="F1THJ5"/>
<keyword evidence="2" id="KW-0067">ATP-binding</keyword>
<dbReference type="eggNOG" id="COG0003">
    <property type="taxonomic scope" value="Bacteria"/>
</dbReference>
<evidence type="ECO:0000313" key="4">
    <source>
        <dbReference type="Proteomes" id="UP000003860"/>
    </source>
</evidence>
<evidence type="ECO:0000256" key="2">
    <source>
        <dbReference type="ARBA" id="ARBA00022840"/>
    </source>
</evidence>
<dbReference type="SUPFAM" id="SSF52540">
    <property type="entry name" value="P-loop containing nucleoside triphosphate hydrolases"/>
    <property type="match status" value="1"/>
</dbReference>
<keyword evidence="4" id="KW-1185">Reference proteome</keyword>
<dbReference type="RefSeq" id="WP_004621908.1">
    <property type="nucleotide sequence ID" value="NZ_ACXX02000016.1"/>
</dbReference>
<keyword evidence="1" id="KW-0547">Nucleotide-binding</keyword>
<dbReference type="GO" id="GO:0005524">
    <property type="term" value="F:ATP binding"/>
    <property type="evidence" value="ECO:0007669"/>
    <property type="project" value="UniProtKB-KW"/>
</dbReference>
<dbReference type="Pfam" id="PF10609">
    <property type="entry name" value="ParA"/>
    <property type="match status" value="1"/>
</dbReference>
<proteinExistence type="predicted"/>
<dbReference type="EMBL" id="ACXX02000016">
    <property type="protein sequence ID" value="EGD46198.1"/>
    <property type="molecule type" value="Genomic_DNA"/>
</dbReference>
<name>F1THJ5_9FIRM</name>
<dbReference type="STRING" id="588581.Cpap_0492"/>
<dbReference type="InterPro" id="IPR033756">
    <property type="entry name" value="YlxH/NBP35"/>
</dbReference>